<gene>
    <name evidence="1" type="ORF">HER31_14855</name>
</gene>
<dbReference type="RefSeq" id="WP_168661665.1">
    <property type="nucleotide sequence ID" value="NZ_CP051180.1"/>
</dbReference>
<dbReference type="Proteomes" id="UP000501602">
    <property type="component" value="Chromosome"/>
</dbReference>
<reference evidence="1 2" key="1">
    <citation type="submission" date="2020-04" db="EMBL/GenBank/DDBJ databases">
        <title>Ferrimonas sp. S7 isolated from sea water.</title>
        <authorList>
            <person name="Bae S.S."/>
            <person name="Baek K."/>
        </authorList>
    </citation>
    <scope>NUCLEOTIDE SEQUENCE [LARGE SCALE GENOMIC DNA]</scope>
    <source>
        <strain evidence="1 2">S7</strain>
    </source>
</reference>
<name>A0A6H1UIC1_9GAMM</name>
<evidence type="ECO:0000313" key="2">
    <source>
        <dbReference type="Proteomes" id="UP000501602"/>
    </source>
</evidence>
<proteinExistence type="predicted"/>
<keyword evidence="2" id="KW-1185">Reference proteome</keyword>
<protein>
    <submittedName>
        <fullName evidence="1">Uncharacterized protein</fullName>
    </submittedName>
</protein>
<dbReference type="EMBL" id="CP051180">
    <property type="protein sequence ID" value="QIZ78063.1"/>
    <property type="molecule type" value="Genomic_DNA"/>
</dbReference>
<dbReference type="KEGG" id="fes:HER31_14855"/>
<evidence type="ECO:0000313" key="1">
    <source>
        <dbReference type="EMBL" id="QIZ78063.1"/>
    </source>
</evidence>
<accession>A0A6H1UIC1</accession>
<sequence length="125" mass="14782">MTDADEMAFWHKVIRKHFGKSPISIPTDFTIRFAEKIQESTAVIVTAAESSTDPKWLVGTQISDYERKEFMYRDCKIWYQANRKNTGLQFVDKNSNSKFSRILTRMANTYRHHIEHLTEIYELDD</sequence>
<dbReference type="AlphaFoldDB" id="A0A6H1UIC1"/>
<organism evidence="1 2">
    <name type="scientific">Ferrimonas lipolytica</name>
    <dbReference type="NCBI Taxonomy" id="2724191"/>
    <lineage>
        <taxon>Bacteria</taxon>
        <taxon>Pseudomonadati</taxon>
        <taxon>Pseudomonadota</taxon>
        <taxon>Gammaproteobacteria</taxon>
        <taxon>Alteromonadales</taxon>
        <taxon>Ferrimonadaceae</taxon>
        <taxon>Ferrimonas</taxon>
    </lineage>
</organism>